<proteinExistence type="predicted"/>
<feature type="non-terminal residue" evidence="1">
    <location>
        <position position="1"/>
    </location>
</feature>
<evidence type="ECO:0000313" key="2">
    <source>
        <dbReference type="Proteomes" id="UP001150538"/>
    </source>
</evidence>
<evidence type="ECO:0000313" key="1">
    <source>
        <dbReference type="EMBL" id="KAJ1918132.1"/>
    </source>
</evidence>
<keyword evidence="2" id="KW-1185">Reference proteome</keyword>
<sequence length="167" mass="19043">TPEPTLGDIMVKLIKLEQKMESCFEKLESNHNTLNECITNVLRQHRLQSAGLHGLLDNTTPARRAVPGNNNYHSFLSTPVIISMRTHQSMPNTPAREWPSPPRFNLNGNQPSQVIQNTSELVPRVPNDLPSFCPLNEVDKKNHYANPEAFLHSFERVLRYHGIDVER</sequence>
<accession>A0A9W8A4L8</accession>
<organism evidence="1 2">
    <name type="scientific">Mycoemilia scoparia</name>
    <dbReference type="NCBI Taxonomy" id="417184"/>
    <lineage>
        <taxon>Eukaryota</taxon>
        <taxon>Fungi</taxon>
        <taxon>Fungi incertae sedis</taxon>
        <taxon>Zoopagomycota</taxon>
        <taxon>Kickxellomycotina</taxon>
        <taxon>Kickxellomycetes</taxon>
        <taxon>Kickxellales</taxon>
        <taxon>Kickxellaceae</taxon>
        <taxon>Mycoemilia</taxon>
    </lineage>
</organism>
<reference evidence="1" key="1">
    <citation type="submission" date="2022-07" db="EMBL/GenBank/DDBJ databases">
        <title>Phylogenomic reconstructions and comparative analyses of Kickxellomycotina fungi.</title>
        <authorList>
            <person name="Reynolds N.K."/>
            <person name="Stajich J.E."/>
            <person name="Barry K."/>
            <person name="Grigoriev I.V."/>
            <person name="Crous P."/>
            <person name="Smith M.E."/>
        </authorList>
    </citation>
    <scope>NUCLEOTIDE SEQUENCE</scope>
    <source>
        <strain evidence="1">NBRC 100468</strain>
    </source>
</reference>
<name>A0A9W8A4L8_9FUNG</name>
<protein>
    <submittedName>
        <fullName evidence="1">Uncharacterized protein</fullName>
    </submittedName>
</protein>
<gene>
    <name evidence="1" type="ORF">H4219_002771</name>
</gene>
<dbReference type="AlphaFoldDB" id="A0A9W8A4L8"/>
<dbReference type="Proteomes" id="UP001150538">
    <property type="component" value="Unassembled WGS sequence"/>
</dbReference>
<comment type="caution">
    <text evidence="1">The sequence shown here is derived from an EMBL/GenBank/DDBJ whole genome shotgun (WGS) entry which is preliminary data.</text>
</comment>
<dbReference type="EMBL" id="JANBPU010000052">
    <property type="protein sequence ID" value="KAJ1918132.1"/>
    <property type="molecule type" value="Genomic_DNA"/>
</dbReference>